<dbReference type="Gene3D" id="3.40.190.290">
    <property type="match status" value="1"/>
</dbReference>
<evidence type="ECO:0000256" key="3">
    <source>
        <dbReference type="ARBA" id="ARBA00023125"/>
    </source>
</evidence>
<dbReference type="RefSeq" id="WP_322854799.1">
    <property type="nucleotide sequence ID" value="NZ_JAYDCJ010000003.1"/>
</dbReference>
<dbReference type="EMBL" id="JAYDCJ010000003">
    <property type="protein sequence ID" value="MEA1080293.1"/>
    <property type="molecule type" value="Genomic_DNA"/>
</dbReference>
<evidence type="ECO:0000313" key="6">
    <source>
        <dbReference type="EMBL" id="MEA1080293.1"/>
    </source>
</evidence>
<dbReference type="SUPFAM" id="SSF53850">
    <property type="entry name" value="Periplasmic binding protein-like II"/>
    <property type="match status" value="1"/>
</dbReference>
<protein>
    <submittedName>
        <fullName evidence="6">LysR family transcriptional regulator</fullName>
    </submittedName>
</protein>
<keyword evidence="7" id="KW-1185">Reference proteome</keyword>
<accession>A0ABU5NWV2</accession>
<dbReference type="InterPro" id="IPR036390">
    <property type="entry name" value="WH_DNA-bd_sf"/>
</dbReference>
<comment type="caution">
    <text evidence="6">The sequence shown here is derived from an EMBL/GenBank/DDBJ whole genome shotgun (WGS) entry which is preliminary data.</text>
</comment>
<dbReference type="Pfam" id="PF03466">
    <property type="entry name" value="LysR_substrate"/>
    <property type="match status" value="1"/>
</dbReference>
<dbReference type="Gene3D" id="1.10.10.10">
    <property type="entry name" value="Winged helix-like DNA-binding domain superfamily/Winged helix DNA-binding domain"/>
    <property type="match status" value="1"/>
</dbReference>
<dbReference type="CDD" id="cd05466">
    <property type="entry name" value="PBP2_LTTR_substrate"/>
    <property type="match status" value="1"/>
</dbReference>
<dbReference type="InterPro" id="IPR000847">
    <property type="entry name" value="LysR_HTH_N"/>
</dbReference>
<dbReference type="InterPro" id="IPR005119">
    <property type="entry name" value="LysR_subst-bd"/>
</dbReference>
<feature type="domain" description="HTH lysR-type" evidence="5">
    <location>
        <begin position="6"/>
        <end position="63"/>
    </location>
</feature>
<evidence type="ECO:0000256" key="4">
    <source>
        <dbReference type="ARBA" id="ARBA00023163"/>
    </source>
</evidence>
<evidence type="ECO:0000259" key="5">
    <source>
        <dbReference type="PROSITE" id="PS50931"/>
    </source>
</evidence>
<organism evidence="6 7">
    <name type="scientific">Marinobacter qingdaonensis</name>
    <dbReference type="NCBI Taxonomy" id="3108486"/>
    <lineage>
        <taxon>Bacteria</taxon>
        <taxon>Pseudomonadati</taxon>
        <taxon>Pseudomonadota</taxon>
        <taxon>Gammaproteobacteria</taxon>
        <taxon>Pseudomonadales</taxon>
        <taxon>Marinobacteraceae</taxon>
        <taxon>Marinobacter</taxon>
    </lineage>
</organism>
<dbReference type="PANTHER" id="PTHR30346:SF0">
    <property type="entry name" value="HCA OPERON TRANSCRIPTIONAL ACTIVATOR HCAR"/>
    <property type="match status" value="1"/>
</dbReference>
<dbReference type="InterPro" id="IPR036388">
    <property type="entry name" value="WH-like_DNA-bd_sf"/>
</dbReference>
<keyword evidence="4" id="KW-0804">Transcription</keyword>
<dbReference type="Proteomes" id="UP001305746">
    <property type="component" value="Unassembled WGS sequence"/>
</dbReference>
<name>A0ABU5NWV2_9GAMM</name>
<evidence type="ECO:0000256" key="1">
    <source>
        <dbReference type="ARBA" id="ARBA00009437"/>
    </source>
</evidence>
<evidence type="ECO:0000256" key="2">
    <source>
        <dbReference type="ARBA" id="ARBA00023015"/>
    </source>
</evidence>
<comment type="similarity">
    <text evidence="1">Belongs to the LysR transcriptional regulatory family.</text>
</comment>
<gene>
    <name evidence="6" type="ORF">U5822_06410</name>
</gene>
<keyword evidence="2" id="KW-0805">Transcription regulation</keyword>
<proteinExistence type="inferred from homology"/>
<dbReference type="PROSITE" id="PS50931">
    <property type="entry name" value="HTH_LYSR"/>
    <property type="match status" value="1"/>
</dbReference>
<dbReference type="SUPFAM" id="SSF46785">
    <property type="entry name" value="Winged helix' DNA-binding domain"/>
    <property type="match status" value="1"/>
</dbReference>
<evidence type="ECO:0000313" key="7">
    <source>
        <dbReference type="Proteomes" id="UP001305746"/>
    </source>
</evidence>
<sequence>MNAMNLKLDRLKSFVLVAEESNLTRAAQRRHSTPSAVSEHLKQLESALSVRLFERNSQGMVLTREGELLLVPARKALGGVEEMADLARQLGQHQSVSVTVGINAPPEHLRVDRLIQLCARTLPSVSLELRTISSNVIVDKVASGELDAGFVYGQWPNENLEFRYLTDVAVSVIGPANTPLAALPTEPGEVMALPWVWPTQCCPFYGMLQQLMGPDWQRSRRVATSEDEYTALAMVSAGLGYGLVEHSLAADWASRNKVVEFAEPELSTTLSFCSHRHPRRHGAIVRELVALVADQLFAEVRLDQKVMAAPTE</sequence>
<keyword evidence="3" id="KW-0238">DNA-binding</keyword>
<dbReference type="PANTHER" id="PTHR30346">
    <property type="entry name" value="TRANSCRIPTIONAL DUAL REGULATOR HCAR-RELATED"/>
    <property type="match status" value="1"/>
</dbReference>
<reference evidence="6 7" key="1">
    <citation type="submission" date="2023-12" db="EMBL/GenBank/DDBJ databases">
        <title>Marinobacter qingdaonensis sp. nov., isolated from the intertidal sediment of Qingdao, PR China.</title>
        <authorList>
            <person name="Li Y."/>
        </authorList>
    </citation>
    <scope>NUCLEOTIDE SEQUENCE [LARGE SCALE GENOMIC DNA]</scope>
    <source>
        <strain evidence="6 7">ASW11-75</strain>
    </source>
</reference>
<dbReference type="Pfam" id="PF00126">
    <property type="entry name" value="HTH_1"/>
    <property type="match status" value="1"/>
</dbReference>